<comment type="caution">
    <text evidence="1">The sequence shown here is derived from an EMBL/GenBank/DDBJ whole genome shotgun (WGS) entry which is preliminary data.</text>
</comment>
<sequence>MTHDEIQNPAHYDLFPGQQAIDVIKAALTPEEFRGYCKGNALKYRLRAGEKGPAEKCLAKANWYRDRLLEEK</sequence>
<dbReference type="EMBL" id="MTLN01000004">
    <property type="protein sequence ID" value="ONN71712.1"/>
    <property type="molecule type" value="Genomic_DNA"/>
</dbReference>
<evidence type="ECO:0008006" key="3">
    <source>
        <dbReference type="Google" id="ProtNLM"/>
    </source>
</evidence>
<evidence type="ECO:0000313" key="1">
    <source>
        <dbReference type="EMBL" id="ONN71712.1"/>
    </source>
</evidence>
<organism evidence="1 2">
    <name type="scientific">Pseudomonas oryzihabitans</name>
    <dbReference type="NCBI Taxonomy" id="47885"/>
    <lineage>
        <taxon>Bacteria</taxon>
        <taxon>Pseudomonadati</taxon>
        <taxon>Pseudomonadota</taxon>
        <taxon>Gammaproteobacteria</taxon>
        <taxon>Pseudomonadales</taxon>
        <taxon>Pseudomonadaceae</taxon>
        <taxon>Pseudomonas</taxon>
    </lineage>
</organism>
<dbReference type="InterPro" id="IPR021739">
    <property type="entry name" value="SaV-like"/>
</dbReference>
<keyword evidence="2" id="KW-1185">Reference proteome</keyword>
<reference evidence="1 2" key="1">
    <citation type="submission" date="2017-01" db="EMBL/GenBank/DDBJ databases">
        <title>Pseudomonas psychrotolerans genome sequencing and assembly.</title>
        <authorList>
            <person name="Vyas B."/>
            <person name="Mayilraj S."/>
        </authorList>
    </citation>
    <scope>NUCLEOTIDE SEQUENCE [LARGE SCALE GENOMIC DNA]</scope>
    <source>
        <strain evidence="1 2">SDS18</strain>
    </source>
</reference>
<protein>
    <recommendedName>
        <fullName evidence="3">DUF3310 domain-containing protein</fullName>
    </recommendedName>
</protein>
<proteinExistence type="predicted"/>
<gene>
    <name evidence="1" type="ORF">BVL52_08700</name>
</gene>
<dbReference type="Proteomes" id="UP000189310">
    <property type="component" value="Unassembled WGS sequence"/>
</dbReference>
<dbReference type="RefSeq" id="WP_077171694.1">
    <property type="nucleotide sequence ID" value="NZ_MTLN01000004.1"/>
</dbReference>
<name>A0ABX3ITK0_9PSED</name>
<evidence type="ECO:0000313" key="2">
    <source>
        <dbReference type="Proteomes" id="UP000189310"/>
    </source>
</evidence>
<accession>A0ABX3ITK0</accession>
<dbReference type="Pfam" id="PF11753">
    <property type="entry name" value="DUF3310"/>
    <property type="match status" value="1"/>
</dbReference>